<keyword evidence="3" id="KW-0963">Cytoplasm</keyword>
<keyword evidence="6" id="KW-1185">Reference proteome</keyword>
<dbReference type="Proteomes" id="UP001501600">
    <property type="component" value="Unassembled WGS sequence"/>
</dbReference>
<comment type="subcellular location">
    <subcellularLocation>
        <location evidence="1">Cytoplasm</location>
    </subcellularLocation>
</comment>
<dbReference type="PANTHER" id="PTHR34874:SF3">
    <property type="entry name" value="SULFURTRANSFERASE TUSD"/>
    <property type="match status" value="1"/>
</dbReference>
<comment type="similarity">
    <text evidence="2">Belongs to the DsrE/TusD family.</text>
</comment>
<evidence type="ECO:0000256" key="1">
    <source>
        <dbReference type="ARBA" id="ARBA00004496"/>
    </source>
</evidence>
<protein>
    <submittedName>
        <fullName evidence="5">Sulfurtransferase complex subunit TusD</fullName>
    </submittedName>
</protein>
<evidence type="ECO:0000313" key="5">
    <source>
        <dbReference type="EMBL" id="GAA5187728.1"/>
    </source>
</evidence>
<evidence type="ECO:0000256" key="2">
    <source>
        <dbReference type="ARBA" id="ARBA00007067"/>
    </source>
</evidence>
<dbReference type="InterPro" id="IPR027396">
    <property type="entry name" value="DsrEFH-like"/>
</dbReference>
<dbReference type="InterPro" id="IPR003787">
    <property type="entry name" value="Sulphur_relay_DsrE/F-like"/>
</dbReference>
<comment type="caution">
    <text evidence="5">The sequence shown here is derived from an EMBL/GenBank/DDBJ whole genome shotgun (WGS) entry which is preliminary data.</text>
</comment>
<evidence type="ECO:0000313" key="6">
    <source>
        <dbReference type="Proteomes" id="UP001501600"/>
    </source>
</evidence>
<dbReference type="EMBL" id="BAABLF010000005">
    <property type="protein sequence ID" value="GAA5187728.1"/>
    <property type="molecule type" value="Genomic_DNA"/>
</dbReference>
<dbReference type="InterPro" id="IPR017463">
    <property type="entry name" value="Sulphur_relay_TusD/DsrE"/>
</dbReference>
<dbReference type="SUPFAM" id="SSF75169">
    <property type="entry name" value="DsrEFH-like"/>
    <property type="match status" value="1"/>
</dbReference>
<sequence length="129" mass="13829">MSTFVLFVNGPPYGREDAYTALRFAEAALAAGHEVRQIFFYQEGVLNASRLLSPAADEFDIAAAWQRLHHQGVPLVSCVSASLRRGVIDAEAAEDAEHDSTNLAACFTLGGLGEFVTAAAEVDRVVQFG</sequence>
<name>A0ABP9RW85_9GAMM</name>
<evidence type="ECO:0000256" key="3">
    <source>
        <dbReference type="ARBA" id="ARBA00022490"/>
    </source>
</evidence>
<dbReference type="PANTHER" id="PTHR34874">
    <property type="entry name" value="PROTEIN YCHN"/>
    <property type="match status" value="1"/>
</dbReference>
<dbReference type="NCBIfam" id="TIGR03012">
    <property type="entry name" value="sulf_tusD_dsrE"/>
    <property type="match status" value="1"/>
</dbReference>
<dbReference type="Pfam" id="PF02635">
    <property type="entry name" value="DsrE"/>
    <property type="match status" value="1"/>
</dbReference>
<proteinExistence type="inferred from homology"/>
<dbReference type="RefSeq" id="WP_345315565.1">
    <property type="nucleotide sequence ID" value="NZ_BAABLF010000005.1"/>
</dbReference>
<gene>
    <name evidence="5" type="primary">tusD</name>
    <name evidence="5" type="ORF">GCM10025772_06020</name>
</gene>
<accession>A0ABP9RW85</accession>
<reference evidence="6" key="1">
    <citation type="journal article" date="2019" name="Int. J. Syst. Evol. Microbiol.">
        <title>The Global Catalogue of Microorganisms (GCM) 10K type strain sequencing project: providing services to taxonomists for standard genome sequencing and annotation.</title>
        <authorList>
            <consortium name="The Broad Institute Genomics Platform"/>
            <consortium name="The Broad Institute Genome Sequencing Center for Infectious Disease"/>
            <person name="Wu L."/>
            <person name="Ma J."/>
        </authorList>
    </citation>
    <scope>NUCLEOTIDE SEQUENCE [LARGE SCALE GENOMIC DNA]</scope>
    <source>
        <strain evidence="6">JCM 18720</strain>
    </source>
</reference>
<dbReference type="NCBIfam" id="NF001237">
    <property type="entry name" value="PRK00207.1"/>
    <property type="match status" value="1"/>
</dbReference>
<organism evidence="5 6">
    <name type="scientific">Ferrimonas gelatinilytica</name>
    <dbReference type="NCBI Taxonomy" id="1255257"/>
    <lineage>
        <taxon>Bacteria</taxon>
        <taxon>Pseudomonadati</taxon>
        <taxon>Pseudomonadota</taxon>
        <taxon>Gammaproteobacteria</taxon>
        <taxon>Alteromonadales</taxon>
        <taxon>Ferrimonadaceae</taxon>
        <taxon>Ferrimonas</taxon>
    </lineage>
</organism>
<dbReference type="Gene3D" id="3.40.1260.10">
    <property type="entry name" value="DsrEFH-like"/>
    <property type="match status" value="1"/>
</dbReference>
<keyword evidence="4" id="KW-0808">Transferase</keyword>
<evidence type="ECO:0000256" key="4">
    <source>
        <dbReference type="ARBA" id="ARBA00022679"/>
    </source>
</evidence>